<evidence type="ECO:0000256" key="2">
    <source>
        <dbReference type="SAM" id="Phobius"/>
    </source>
</evidence>
<dbReference type="RefSeq" id="WP_013944078.1">
    <property type="nucleotide sequence ID" value="NC_015713.1"/>
</dbReference>
<proteinExistence type="predicted"/>
<name>F8L9R8_SIMNZ</name>
<keyword evidence="2" id="KW-1133">Transmembrane helix</keyword>
<dbReference type="AlphaFoldDB" id="F8L9R8"/>
<sequence length="214" mass="24536">MANPSISPNMLYLLTTGWGYAQDIYWLLMTEGAKEETNDKIEELKNRTAFLARTPKKSIPTPFIPDKIATTIDKIDNIMDFMIPASYYLGKFCFYTGLAFYVWHVSTRLFTTISLVFFAAAAFFGALWADLRTLNQTATLLRRDFKQIMDKNDGSLQKPHLQTKTDLTKTIIQNSRFHVEELSKSLFLLHYIFQGAINQTESHLKGLDEQIISS</sequence>
<dbReference type="HOGENOM" id="CLU_1288166_0_0_0"/>
<accession>F8L9R8</accession>
<reference evidence="3 4" key="2">
    <citation type="journal article" date="2011" name="Mol. Biol. Evol.">
        <title>Unity in variety--the pan-genome of the Chlamydiae.</title>
        <authorList>
            <person name="Collingro A."/>
            <person name="Tischler P."/>
            <person name="Weinmaier T."/>
            <person name="Penz T."/>
            <person name="Heinz E."/>
            <person name="Brunham R.C."/>
            <person name="Read T.D."/>
            <person name="Bavoil P.M."/>
            <person name="Sachse K."/>
            <person name="Kahane S."/>
            <person name="Friedman M.G."/>
            <person name="Rattei T."/>
            <person name="Myers G.S."/>
            <person name="Horn M."/>
        </authorList>
    </citation>
    <scope>NUCLEOTIDE SEQUENCE [LARGE SCALE GENOMIC DNA]</scope>
    <source>
        <strain evidence="4">ATCC VR-1471 / Z</strain>
    </source>
</reference>
<dbReference type="EMBL" id="FR872582">
    <property type="protein sequence ID" value="CCB89612.1"/>
    <property type="molecule type" value="Genomic_DNA"/>
</dbReference>
<organism evidence="3 4">
    <name type="scientific">Simkania negevensis (strain ATCC VR-1471 / DSM 27360 / Z)</name>
    <dbReference type="NCBI Taxonomy" id="331113"/>
    <lineage>
        <taxon>Bacteria</taxon>
        <taxon>Pseudomonadati</taxon>
        <taxon>Chlamydiota</taxon>
        <taxon>Chlamydiia</taxon>
        <taxon>Parachlamydiales</taxon>
        <taxon>Simkaniaceae</taxon>
        <taxon>Simkania</taxon>
    </lineage>
</organism>
<dbReference type="KEGG" id="sng:SNE_A17350"/>
<keyword evidence="2" id="KW-0472">Membrane</keyword>
<feature type="transmembrane region" description="Helical" evidence="2">
    <location>
        <begin position="109"/>
        <end position="129"/>
    </location>
</feature>
<evidence type="ECO:0000313" key="3">
    <source>
        <dbReference type="EMBL" id="CCB89612.1"/>
    </source>
</evidence>
<keyword evidence="1" id="KW-0175">Coiled coil</keyword>
<keyword evidence="2" id="KW-0812">Transmembrane</keyword>
<gene>
    <name evidence="3" type="ordered locus">SNE_A17350</name>
</gene>
<reference key="1">
    <citation type="journal article" date="2011" name="Mol. Biol. Evol.">
        <title>Unity in variety -- the pan-genome of the Chlamydiae.</title>
        <authorList>
            <person name="Collingro A."/>
            <person name="Tischler P."/>
            <person name="Weinmaier T."/>
            <person name="Penz T."/>
            <person name="Heinz E."/>
            <person name="Brunham R.C."/>
            <person name="Read T.D."/>
            <person name="Bavoil P.M."/>
            <person name="Sachse K."/>
            <person name="Kahane S."/>
            <person name="Friedman M.G."/>
            <person name="Rattei T."/>
            <person name="Myers G.S.A."/>
            <person name="Horn M."/>
        </authorList>
    </citation>
    <scope>NUCLEOTIDE SEQUENCE</scope>
    <source>
        <strain>Z</strain>
    </source>
</reference>
<evidence type="ECO:0000313" key="4">
    <source>
        <dbReference type="Proteomes" id="UP000000496"/>
    </source>
</evidence>
<feature type="transmembrane region" description="Helical" evidence="2">
    <location>
        <begin position="85"/>
        <end position="103"/>
    </location>
</feature>
<keyword evidence="4" id="KW-1185">Reference proteome</keyword>
<evidence type="ECO:0000256" key="1">
    <source>
        <dbReference type="SAM" id="Coils"/>
    </source>
</evidence>
<dbReference type="Proteomes" id="UP000000496">
    <property type="component" value="Chromosome gsn.131"/>
</dbReference>
<protein>
    <submittedName>
        <fullName evidence="3">Uncharacterized protein</fullName>
    </submittedName>
</protein>
<feature type="coiled-coil region" evidence="1">
    <location>
        <begin position="27"/>
        <end position="54"/>
    </location>
</feature>